<organism evidence="1 2">
    <name type="scientific">Sulfuriroseicoccus oceanibius</name>
    <dbReference type="NCBI Taxonomy" id="2707525"/>
    <lineage>
        <taxon>Bacteria</taxon>
        <taxon>Pseudomonadati</taxon>
        <taxon>Verrucomicrobiota</taxon>
        <taxon>Verrucomicrobiia</taxon>
        <taxon>Verrucomicrobiales</taxon>
        <taxon>Verrucomicrobiaceae</taxon>
        <taxon>Sulfuriroseicoccus</taxon>
    </lineage>
</organism>
<dbReference type="AlphaFoldDB" id="A0A7T7EZT3"/>
<keyword evidence="2" id="KW-1185">Reference proteome</keyword>
<dbReference type="Proteomes" id="UP000475117">
    <property type="component" value="Chromosome"/>
</dbReference>
<dbReference type="KEGG" id="soa:G3M56_009120"/>
<accession>A0A7T7EZT3</accession>
<evidence type="ECO:0000313" key="2">
    <source>
        <dbReference type="Proteomes" id="UP000475117"/>
    </source>
</evidence>
<dbReference type="EMBL" id="CP066776">
    <property type="protein sequence ID" value="QQL44053.1"/>
    <property type="molecule type" value="Genomic_DNA"/>
</dbReference>
<dbReference type="RefSeq" id="WP_235203344.1">
    <property type="nucleotide sequence ID" value="NZ_CP066776.1"/>
</dbReference>
<gene>
    <name evidence="1" type="ORF">G3M56_009120</name>
</gene>
<sequence length="164" mass="18006">MRISTPIILLLVGTTPLYSDDICDPFKAHDPQMVSDCQASDKLTSIFTCISSGTLQGSEISSRSTAIISTISKFHEKNHRVPHTLAELRSFANLHGFDLLDLQQLSQVVFDDGMFHYSATYARGTLTLSHLPDRLWSSAPLDIPEVEQVGAANRDNAGCCPQDL</sequence>
<proteinExistence type="predicted"/>
<evidence type="ECO:0000313" key="1">
    <source>
        <dbReference type="EMBL" id="QQL44053.1"/>
    </source>
</evidence>
<protein>
    <submittedName>
        <fullName evidence="1">Uncharacterized protein</fullName>
    </submittedName>
</protein>
<name>A0A7T7EZT3_9BACT</name>
<reference evidence="1 2" key="1">
    <citation type="submission" date="2020-12" db="EMBL/GenBank/DDBJ databases">
        <title>Sulforoseuscoccus oceanibium gen. nov., sp. nov., a representative of the phylum Verrucomicrobia with special cytoplasmic membrane, and proposal of Sulforoseuscoccusaceae fam. nov.</title>
        <authorList>
            <person name="Xi F."/>
        </authorList>
    </citation>
    <scope>NUCLEOTIDE SEQUENCE [LARGE SCALE GENOMIC DNA]</scope>
    <source>
        <strain evidence="1 2">T37</strain>
    </source>
</reference>